<evidence type="ECO:0000313" key="2">
    <source>
        <dbReference type="Proteomes" id="UP000239757"/>
    </source>
</evidence>
<evidence type="ECO:0000313" key="1">
    <source>
        <dbReference type="EMBL" id="PPR89987.1"/>
    </source>
</evidence>
<dbReference type="AlphaFoldDB" id="A0A2P5WFW0"/>
<dbReference type="EMBL" id="KZ667759">
    <property type="protein sequence ID" value="PPR89987.1"/>
    <property type="molecule type" value="Genomic_DNA"/>
</dbReference>
<organism evidence="1 2">
    <name type="scientific">Gossypium barbadense</name>
    <name type="common">Sea Island cotton</name>
    <name type="synonym">Hibiscus barbadensis</name>
    <dbReference type="NCBI Taxonomy" id="3634"/>
    <lineage>
        <taxon>Eukaryota</taxon>
        <taxon>Viridiplantae</taxon>
        <taxon>Streptophyta</taxon>
        <taxon>Embryophyta</taxon>
        <taxon>Tracheophyta</taxon>
        <taxon>Spermatophyta</taxon>
        <taxon>Magnoliopsida</taxon>
        <taxon>eudicotyledons</taxon>
        <taxon>Gunneridae</taxon>
        <taxon>Pentapetalae</taxon>
        <taxon>rosids</taxon>
        <taxon>malvids</taxon>
        <taxon>Malvales</taxon>
        <taxon>Malvaceae</taxon>
        <taxon>Malvoideae</taxon>
        <taxon>Gossypium</taxon>
    </lineage>
</organism>
<accession>A0A2P5WFW0</accession>
<sequence length="69" mass="7745">MNNTPKGEHPLSEAWEEASNASFNITLLQSKWLMSYSIAPKEQAKGAWKVNKGMKAQHEKKGMDKNGKL</sequence>
<gene>
    <name evidence="1" type="ORF">GOBAR_AA30696</name>
</gene>
<reference evidence="1 2" key="1">
    <citation type="submission" date="2015-01" db="EMBL/GenBank/DDBJ databases">
        <title>Genome of allotetraploid Gossypium barbadense reveals genomic plasticity and fiber elongation in cotton evolution.</title>
        <authorList>
            <person name="Chen X."/>
            <person name="Liu X."/>
            <person name="Zhao B."/>
            <person name="Zheng H."/>
            <person name="Hu Y."/>
            <person name="Lu G."/>
            <person name="Yang C."/>
            <person name="Chen J."/>
            <person name="Shan C."/>
            <person name="Zhang L."/>
            <person name="Zhou Y."/>
            <person name="Wang L."/>
            <person name="Guo W."/>
            <person name="Bai Y."/>
            <person name="Ruan J."/>
            <person name="Shangguan X."/>
            <person name="Mao Y."/>
            <person name="Jiang J."/>
            <person name="Zhu Y."/>
            <person name="Lei J."/>
            <person name="Kang H."/>
            <person name="Chen S."/>
            <person name="He X."/>
            <person name="Wang R."/>
            <person name="Wang Y."/>
            <person name="Chen J."/>
            <person name="Wang L."/>
            <person name="Yu S."/>
            <person name="Wang B."/>
            <person name="Wei J."/>
            <person name="Song S."/>
            <person name="Lu X."/>
            <person name="Gao Z."/>
            <person name="Gu W."/>
            <person name="Deng X."/>
            <person name="Ma D."/>
            <person name="Wang S."/>
            <person name="Liang W."/>
            <person name="Fang L."/>
            <person name="Cai C."/>
            <person name="Zhu X."/>
            <person name="Zhou B."/>
            <person name="Zhang Y."/>
            <person name="Chen Z."/>
            <person name="Xu S."/>
            <person name="Zhu R."/>
            <person name="Wang S."/>
            <person name="Zhang T."/>
            <person name="Zhao G."/>
        </authorList>
    </citation>
    <scope>NUCLEOTIDE SEQUENCE [LARGE SCALE GENOMIC DNA]</scope>
    <source>
        <strain evidence="2">cv. Xinhai21</strain>
        <tissue evidence="1">Leaf</tissue>
    </source>
</reference>
<dbReference type="Proteomes" id="UP000239757">
    <property type="component" value="Unassembled WGS sequence"/>
</dbReference>
<name>A0A2P5WFW0_GOSBA</name>
<protein>
    <submittedName>
        <fullName evidence="1">Uncharacterized protein</fullName>
    </submittedName>
</protein>
<proteinExistence type="predicted"/>